<dbReference type="InterPro" id="IPR050469">
    <property type="entry name" value="Diguanylate_Cyclase"/>
</dbReference>
<dbReference type="EMBL" id="JAAIWK010000009">
    <property type="protein sequence ID" value="NEY19785.1"/>
    <property type="molecule type" value="Genomic_DNA"/>
</dbReference>
<proteinExistence type="predicted"/>
<keyword evidence="1" id="KW-0472">Membrane</keyword>
<organism evidence="4 5">
    <name type="scientific">Heyndrickxia ginsengihumi</name>
    <dbReference type="NCBI Taxonomy" id="363870"/>
    <lineage>
        <taxon>Bacteria</taxon>
        <taxon>Bacillati</taxon>
        <taxon>Bacillota</taxon>
        <taxon>Bacilli</taxon>
        <taxon>Bacillales</taxon>
        <taxon>Bacillaceae</taxon>
        <taxon>Heyndrickxia</taxon>
    </lineage>
</organism>
<dbReference type="AlphaFoldDB" id="A0A6M0P667"/>
<name>A0A6M0P667_9BACI</name>
<dbReference type="InterPro" id="IPR029787">
    <property type="entry name" value="Nucleotide_cyclase"/>
</dbReference>
<feature type="transmembrane region" description="Helical" evidence="1">
    <location>
        <begin position="42"/>
        <end position="59"/>
    </location>
</feature>
<dbReference type="Pfam" id="PF00990">
    <property type="entry name" value="GGDEF"/>
    <property type="match status" value="1"/>
</dbReference>
<keyword evidence="5" id="KW-1185">Reference proteome</keyword>
<feature type="domain" description="PAC" evidence="2">
    <location>
        <begin position="292"/>
        <end position="345"/>
    </location>
</feature>
<evidence type="ECO:0000313" key="4">
    <source>
        <dbReference type="EMBL" id="NEY19785.1"/>
    </source>
</evidence>
<comment type="caution">
    <text evidence="4">The sequence shown here is derived from an EMBL/GenBank/DDBJ whole genome shotgun (WGS) entry which is preliminary data.</text>
</comment>
<dbReference type="NCBIfam" id="TIGR00229">
    <property type="entry name" value="sensory_box"/>
    <property type="match status" value="1"/>
</dbReference>
<dbReference type="PROSITE" id="PS50113">
    <property type="entry name" value="PAC"/>
    <property type="match status" value="1"/>
</dbReference>
<dbReference type="InterPro" id="IPR035965">
    <property type="entry name" value="PAS-like_dom_sf"/>
</dbReference>
<sequence>MQKISYNIVLFSKYLNNLLNSQINNHDEEFIKANKLLLINRIKIASMTLLVLYVYLFYVDFIQLHGIQKESYRINLTTIHVFGLVMSIAFLLSYKRIMNEIKRYQSKWPYIIINIYISFYALSGACLSINSQLSNGNIDAYLIILIAISALFPINPKHFFFVLLISHILFLIGVSNMAHNDLNDLFSKQINSTGTVVVAFIIDVSFYSLRKKDFHNQLNIKHSQQNLLELFHVNPYPLTLTNLNSGRILLANNEALAFYHVTEQELATIDPHFFYKHEGERAKIIDQLLKTGSVENYMVEQKFKDGSIKWVIVNYKLMDYMNEKCILAGSTDITELKKIEQELEKHATTDILTGVLNRRKGMELLERILVAAKEENLEFVLLFVDVNNLKKVNDGYGHPEGDFLVKTVSEVMKSQLNEGDLIFRFGGDEFILVFKYSIEYVENIWSNIQRTLDEVNDKNQKPYRISVSHGLFHYHSNQNMSLQEIIHYADHEMYKDKARNNLETTQYDKTQKGINNIVPKEVSHNVRE</sequence>
<reference evidence="4 5" key="1">
    <citation type="submission" date="2020-02" db="EMBL/GenBank/DDBJ databases">
        <authorList>
            <person name="Feng H."/>
        </authorList>
    </citation>
    <scope>NUCLEOTIDE SEQUENCE [LARGE SCALE GENOMIC DNA]</scope>
    <source>
        <strain evidence="4 5">Gsoil 114</strain>
    </source>
</reference>
<dbReference type="SUPFAM" id="SSF55785">
    <property type="entry name" value="PYP-like sensor domain (PAS domain)"/>
    <property type="match status" value="1"/>
</dbReference>
<evidence type="ECO:0000256" key="1">
    <source>
        <dbReference type="SAM" id="Phobius"/>
    </source>
</evidence>
<evidence type="ECO:0000259" key="3">
    <source>
        <dbReference type="PROSITE" id="PS50887"/>
    </source>
</evidence>
<dbReference type="CDD" id="cd00130">
    <property type="entry name" value="PAS"/>
    <property type="match status" value="1"/>
</dbReference>
<dbReference type="PANTHER" id="PTHR45138">
    <property type="entry name" value="REGULATORY COMPONENTS OF SENSORY TRANSDUCTION SYSTEM"/>
    <property type="match status" value="1"/>
</dbReference>
<dbReference type="NCBIfam" id="TIGR00254">
    <property type="entry name" value="GGDEF"/>
    <property type="match status" value="1"/>
</dbReference>
<feature type="transmembrane region" description="Helical" evidence="1">
    <location>
        <begin position="136"/>
        <end position="152"/>
    </location>
</feature>
<dbReference type="InterPro" id="IPR000700">
    <property type="entry name" value="PAS-assoc_C"/>
</dbReference>
<dbReference type="Gene3D" id="3.30.450.20">
    <property type="entry name" value="PAS domain"/>
    <property type="match status" value="1"/>
</dbReference>
<feature type="domain" description="GGDEF" evidence="3">
    <location>
        <begin position="377"/>
        <end position="509"/>
    </location>
</feature>
<dbReference type="InterPro" id="IPR000014">
    <property type="entry name" value="PAS"/>
</dbReference>
<dbReference type="PANTHER" id="PTHR45138:SF9">
    <property type="entry name" value="DIGUANYLATE CYCLASE DGCM-RELATED"/>
    <property type="match status" value="1"/>
</dbReference>
<dbReference type="InterPro" id="IPR043128">
    <property type="entry name" value="Rev_trsase/Diguanyl_cyclase"/>
</dbReference>
<dbReference type="GO" id="GO:0052621">
    <property type="term" value="F:diguanylate cyclase activity"/>
    <property type="evidence" value="ECO:0007669"/>
    <property type="project" value="TreeGrafter"/>
</dbReference>
<feature type="transmembrane region" description="Helical" evidence="1">
    <location>
        <begin position="79"/>
        <end position="97"/>
    </location>
</feature>
<evidence type="ECO:0000259" key="2">
    <source>
        <dbReference type="PROSITE" id="PS50113"/>
    </source>
</evidence>
<accession>A0A6M0P667</accession>
<dbReference type="CDD" id="cd01949">
    <property type="entry name" value="GGDEF"/>
    <property type="match status" value="1"/>
</dbReference>
<reference evidence="4 5" key="2">
    <citation type="submission" date="2020-03" db="EMBL/GenBank/DDBJ databases">
        <title>Bacillus aquiflavi sp. nov., isolated from yellow water of strong flavor Chinese baijiu in Yibin region of China.</title>
        <authorList>
            <person name="Xie J."/>
        </authorList>
    </citation>
    <scope>NUCLEOTIDE SEQUENCE [LARGE SCALE GENOMIC DNA]</scope>
    <source>
        <strain evidence="4 5">Gsoil 114</strain>
    </source>
</reference>
<evidence type="ECO:0000313" key="5">
    <source>
        <dbReference type="Proteomes" id="UP000476934"/>
    </source>
</evidence>
<dbReference type="SMART" id="SM00267">
    <property type="entry name" value="GGDEF"/>
    <property type="match status" value="1"/>
</dbReference>
<dbReference type="SUPFAM" id="SSF55073">
    <property type="entry name" value="Nucleotide cyclase"/>
    <property type="match status" value="1"/>
</dbReference>
<keyword evidence="1" id="KW-0812">Transmembrane</keyword>
<dbReference type="Gene3D" id="3.30.70.270">
    <property type="match status" value="1"/>
</dbReference>
<dbReference type="RefSeq" id="WP_025731297.1">
    <property type="nucleotide sequence ID" value="NZ_JAAIWK010000009.1"/>
</dbReference>
<dbReference type="PROSITE" id="PS50887">
    <property type="entry name" value="GGDEF"/>
    <property type="match status" value="1"/>
</dbReference>
<dbReference type="Pfam" id="PF13426">
    <property type="entry name" value="PAS_9"/>
    <property type="match status" value="1"/>
</dbReference>
<feature type="transmembrane region" description="Helical" evidence="1">
    <location>
        <begin position="159"/>
        <end position="178"/>
    </location>
</feature>
<dbReference type="Proteomes" id="UP000476934">
    <property type="component" value="Unassembled WGS sequence"/>
</dbReference>
<gene>
    <name evidence="4" type="ORF">G4D61_07340</name>
</gene>
<dbReference type="InterPro" id="IPR000160">
    <property type="entry name" value="GGDEF_dom"/>
</dbReference>
<keyword evidence="1" id="KW-1133">Transmembrane helix</keyword>
<feature type="transmembrane region" description="Helical" evidence="1">
    <location>
        <begin position="109"/>
        <end position="130"/>
    </location>
</feature>
<protein>
    <submittedName>
        <fullName evidence="4">Diguanylate cyclase</fullName>
    </submittedName>
</protein>